<evidence type="ECO:0000313" key="2">
    <source>
        <dbReference type="EMBL" id="MDA2805412.1"/>
    </source>
</evidence>
<dbReference type="InterPro" id="IPR019117">
    <property type="entry name" value="CRISPR-assoc_protein_Cmr3"/>
</dbReference>
<evidence type="ECO:0000313" key="3">
    <source>
        <dbReference type="Proteomes" id="UP001165685"/>
    </source>
</evidence>
<dbReference type="Gene3D" id="3.30.70.2940">
    <property type="match status" value="1"/>
</dbReference>
<proteinExistence type="predicted"/>
<dbReference type="EMBL" id="JAQFWP010000020">
    <property type="protein sequence ID" value="MDA2805412.1"/>
    <property type="molecule type" value="Genomic_DNA"/>
</dbReference>
<protein>
    <recommendedName>
        <fullName evidence="4">CRISPR-associated protein Cmr3</fullName>
    </recommendedName>
</protein>
<dbReference type="Proteomes" id="UP001165685">
    <property type="component" value="Unassembled WGS sequence"/>
</dbReference>
<organism evidence="2 3">
    <name type="scientific">Nocardiopsis suaedae</name>
    <dbReference type="NCBI Taxonomy" id="3018444"/>
    <lineage>
        <taxon>Bacteria</taxon>
        <taxon>Bacillati</taxon>
        <taxon>Actinomycetota</taxon>
        <taxon>Actinomycetes</taxon>
        <taxon>Streptosporangiales</taxon>
        <taxon>Nocardiopsidaceae</taxon>
        <taxon>Nocardiopsis</taxon>
    </lineage>
</organism>
<gene>
    <name evidence="2" type="ORF">O4U47_12900</name>
</gene>
<feature type="region of interest" description="Disordered" evidence="1">
    <location>
        <begin position="1"/>
        <end position="28"/>
    </location>
</feature>
<dbReference type="RefSeq" id="WP_270678066.1">
    <property type="nucleotide sequence ID" value="NZ_JAQFWP010000020.1"/>
</dbReference>
<dbReference type="Gene3D" id="2.60.40.4350">
    <property type="match status" value="1"/>
</dbReference>
<evidence type="ECO:0000256" key="1">
    <source>
        <dbReference type="SAM" id="MobiDB-lite"/>
    </source>
</evidence>
<sequence>MRTTPATASGPEDDREPQAGPPTWAVIEPHDTVQVRDGRRFEAGDDGAGVAETVAPGPSTVAGALGWAHDGELAYVRGPVVARRDRQDGPWQPHFPVPLDVVADAGGRSAYRLEPGADSSASDLRTMGSDAPAPRRLLQEPARAWGGQPIEELIHAHALGSYLRGELFPAPGEPVPLGRLEPAAEPPWAAEPRIGLARRGRQVRIGYLYQATHLRPRPGWALLAQTAAPGGRPLHLKSPVPFGGQTRMADVTTDAAPAGRNGVWPQRPEEFPQDRLLLYVATPALWPDGWCPPLPEQASLVAAAVGEPMPVATASSRRGFGATRMLRWAVPPGSVYWLQLPAGTAASFAARWHNRPLTPAADWAADHPGGTPGPPEQAALHSAGFGIVLTGVWT</sequence>
<evidence type="ECO:0008006" key="4">
    <source>
        <dbReference type="Google" id="ProtNLM"/>
    </source>
</evidence>
<accession>A0ABT4TL34</accession>
<name>A0ABT4TL34_9ACTN</name>
<keyword evidence="3" id="KW-1185">Reference proteome</keyword>
<reference evidence="2" key="1">
    <citation type="submission" date="2023-01" db="EMBL/GenBank/DDBJ databases">
        <title>Draft genome sequence of Nocardiopsis sp. LSu2-4 isolated from halophytes.</title>
        <authorList>
            <person name="Duangmal K."/>
            <person name="Chantavorakit T."/>
        </authorList>
    </citation>
    <scope>NUCLEOTIDE SEQUENCE</scope>
    <source>
        <strain evidence="2">LSu2-4</strain>
    </source>
</reference>
<comment type="caution">
    <text evidence="2">The sequence shown here is derived from an EMBL/GenBank/DDBJ whole genome shotgun (WGS) entry which is preliminary data.</text>
</comment>
<dbReference type="Pfam" id="PF09700">
    <property type="entry name" value="Cas_Cmr3"/>
    <property type="match status" value="1"/>
</dbReference>